<sequence length="101" mass="11416">MSGDVHAWCSTCMQCARRKGLTNNNRALMQAITEGYFLQQVGVDILGPLERTTSGNQYVLVLTDYFTKWRAAFPLTDMEAGIVAKAKKYIAIKVADLKRRW</sequence>
<dbReference type="PANTHER" id="PTHR47266">
    <property type="entry name" value="ENDONUCLEASE-RELATED"/>
    <property type="match status" value="1"/>
</dbReference>
<dbReference type="STRING" id="45882.A0A0V0Z238"/>
<dbReference type="OrthoDB" id="10030726at2759"/>
<dbReference type="InterPro" id="IPR036397">
    <property type="entry name" value="RNaseH_sf"/>
</dbReference>
<dbReference type="InterPro" id="IPR012337">
    <property type="entry name" value="RNaseH-like_sf"/>
</dbReference>
<gene>
    <name evidence="1" type="primary">GIN1</name>
    <name evidence="1" type="ORF">T03_6511</name>
</gene>
<dbReference type="Proteomes" id="UP000054653">
    <property type="component" value="Unassembled WGS sequence"/>
</dbReference>
<protein>
    <submittedName>
        <fullName evidence="1">Gypsy retrotransposon integrase-like protein 1</fullName>
    </submittedName>
</protein>
<comment type="caution">
    <text evidence="1">The sequence shown here is derived from an EMBL/GenBank/DDBJ whole genome shotgun (WGS) entry which is preliminary data.</text>
</comment>
<reference evidence="1 2" key="1">
    <citation type="submission" date="2015-01" db="EMBL/GenBank/DDBJ databases">
        <title>Evolution of Trichinella species and genotypes.</title>
        <authorList>
            <person name="Korhonen P.K."/>
            <person name="Edoardo P."/>
            <person name="Giuseppe L.R."/>
            <person name="Gasser R.B."/>
        </authorList>
    </citation>
    <scope>NUCLEOTIDE SEQUENCE [LARGE SCALE GENOMIC DNA]</scope>
    <source>
        <strain evidence="1">ISS120</strain>
    </source>
</reference>
<keyword evidence="2" id="KW-1185">Reference proteome</keyword>
<dbReference type="Gene3D" id="3.30.420.10">
    <property type="entry name" value="Ribonuclease H-like superfamily/Ribonuclease H"/>
    <property type="match status" value="1"/>
</dbReference>
<organism evidence="1 2">
    <name type="scientific">Trichinella britovi</name>
    <name type="common">Parasitic roundworm</name>
    <dbReference type="NCBI Taxonomy" id="45882"/>
    <lineage>
        <taxon>Eukaryota</taxon>
        <taxon>Metazoa</taxon>
        <taxon>Ecdysozoa</taxon>
        <taxon>Nematoda</taxon>
        <taxon>Enoplea</taxon>
        <taxon>Dorylaimia</taxon>
        <taxon>Trichinellida</taxon>
        <taxon>Trichinellidae</taxon>
        <taxon>Trichinella</taxon>
    </lineage>
</organism>
<dbReference type="AlphaFoldDB" id="A0A0V0Z238"/>
<dbReference type="GO" id="GO:0003676">
    <property type="term" value="F:nucleic acid binding"/>
    <property type="evidence" value="ECO:0007669"/>
    <property type="project" value="InterPro"/>
</dbReference>
<name>A0A0V0Z238_TRIBR</name>
<dbReference type="InterPro" id="IPR052160">
    <property type="entry name" value="Gypsy_RT_Integrase-like"/>
</dbReference>
<proteinExistence type="predicted"/>
<evidence type="ECO:0000313" key="2">
    <source>
        <dbReference type="Proteomes" id="UP000054653"/>
    </source>
</evidence>
<dbReference type="SUPFAM" id="SSF53098">
    <property type="entry name" value="Ribonuclease H-like"/>
    <property type="match status" value="1"/>
</dbReference>
<accession>A0A0V0Z238</accession>
<evidence type="ECO:0000313" key="1">
    <source>
        <dbReference type="EMBL" id="KRY06518.1"/>
    </source>
</evidence>
<dbReference type="EMBL" id="JYDI01004443">
    <property type="protein sequence ID" value="KRY06518.1"/>
    <property type="molecule type" value="Genomic_DNA"/>
</dbReference>